<comment type="caution">
    <text evidence="2">The sequence shown here is derived from an EMBL/GenBank/DDBJ whole genome shotgun (WGS) entry which is preliminary data.</text>
</comment>
<dbReference type="InterPro" id="IPR000639">
    <property type="entry name" value="Epox_hydrolase-like"/>
</dbReference>
<evidence type="ECO:0000313" key="3">
    <source>
        <dbReference type="Proteomes" id="UP001201273"/>
    </source>
</evidence>
<dbReference type="Gene3D" id="3.40.50.1820">
    <property type="entry name" value="alpha/beta hydrolase"/>
    <property type="match status" value="1"/>
</dbReference>
<dbReference type="GO" id="GO:0016787">
    <property type="term" value="F:hydrolase activity"/>
    <property type="evidence" value="ECO:0007669"/>
    <property type="project" value="UniProtKB-KW"/>
</dbReference>
<proteinExistence type="predicted"/>
<dbReference type="PANTHER" id="PTHR43798:SF24">
    <property type="entry name" value="CIS-3-ALKYL-4-ALKYLOXETAN-2-ONE DECARBOXYLASE"/>
    <property type="match status" value="1"/>
</dbReference>
<sequence>MKTAADYSPYPANFLDRNGLKYHYINEGSGDPVVMVHGNPSWSYYYRELVAELRDSFQTIVPDHIGMGLSDKPGDDRYEYTLTSRIDDLEALLQHLGINKNITLVVHDWGGMIGMGYAARHPEQIKKIVALNTAAFHMPKAKKLPKRLFMGRNTAIGEFLIRRFNAFSSLASYIGVKRAPMPADVRQAFVAPYNNWQNRIATVRFVQDIPLEPGDKAYELVSSIEASLSQFADIPVFLGFGLQDFVFDKHFLAQWKHHFPHAEVHEYPDCGHYVLQDAAKDIIPLINEFIRRD</sequence>
<keyword evidence="2" id="KW-0378">Hydrolase</keyword>
<dbReference type="EMBL" id="JAIMJA010000034">
    <property type="protein sequence ID" value="MCE2597151.1"/>
    <property type="molecule type" value="Genomic_DNA"/>
</dbReference>
<organism evidence="2 3">
    <name type="scientific">Motilimonas cestriensis</name>
    <dbReference type="NCBI Taxonomy" id="2742685"/>
    <lineage>
        <taxon>Bacteria</taxon>
        <taxon>Pseudomonadati</taxon>
        <taxon>Pseudomonadota</taxon>
        <taxon>Gammaproteobacteria</taxon>
        <taxon>Alteromonadales</taxon>
        <taxon>Alteromonadales genera incertae sedis</taxon>
        <taxon>Motilimonas</taxon>
    </lineage>
</organism>
<keyword evidence="3" id="KW-1185">Reference proteome</keyword>
<dbReference type="Proteomes" id="UP001201273">
    <property type="component" value="Unassembled WGS sequence"/>
</dbReference>
<dbReference type="InterPro" id="IPR029058">
    <property type="entry name" value="AB_hydrolase_fold"/>
</dbReference>
<dbReference type="RefSeq" id="WP_233054893.1">
    <property type="nucleotide sequence ID" value="NZ_JAIMJA010000034.1"/>
</dbReference>
<dbReference type="PRINTS" id="PR00412">
    <property type="entry name" value="EPOXHYDRLASE"/>
</dbReference>
<dbReference type="Pfam" id="PF00561">
    <property type="entry name" value="Abhydrolase_1"/>
    <property type="match status" value="1"/>
</dbReference>
<feature type="domain" description="AB hydrolase-1" evidence="1">
    <location>
        <begin position="32"/>
        <end position="275"/>
    </location>
</feature>
<protein>
    <submittedName>
        <fullName evidence="2">Alpha/beta fold hydrolase</fullName>
    </submittedName>
</protein>
<accession>A0ABS8WDM8</accession>
<dbReference type="SUPFAM" id="SSF53474">
    <property type="entry name" value="alpha/beta-Hydrolases"/>
    <property type="match status" value="1"/>
</dbReference>
<dbReference type="PANTHER" id="PTHR43798">
    <property type="entry name" value="MONOACYLGLYCEROL LIPASE"/>
    <property type="match status" value="1"/>
</dbReference>
<evidence type="ECO:0000259" key="1">
    <source>
        <dbReference type="Pfam" id="PF00561"/>
    </source>
</evidence>
<dbReference type="InterPro" id="IPR050266">
    <property type="entry name" value="AB_hydrolase_sf"/>
</dbReference>
<reference evidence="2 3" key="1">
    <citation type="journal article" date="2022" name="Environ. Microbiol. Rep.">
        <title>Eco-phylogenetic analyses reveal divergent evolution of vitamin B12 metabolism in the marine bacterial family 'Psychromonadaceae'.</title>
        <authorList>
            <person name="Jin X."/>
            <person name="Yang Y."/>
            <person name="Cao H."/>
            <person name="Gao B."/>
            <person name="Zhao Z."/>
        </authorList>
    </citation>
    <scope>NUCLEOTIDE SEQUENCE [LARGE SCALE GENOMIC DNA]</scope>
    <source>
        <strain evidence="2 3">MKS20</strain>
    </source>
</reference>
<dbReference type="PRINTS" id="PR00111">
    <property type="entry name" value="ABHYDROLASE"/>
</dbReference>
<name>A0ABS8WDM8_9GAMM</name>
<gene>
    <name evidence="2" type="ORF">K6Y31_20465</name>
</gene>
<evidence type="ECO:0000313" key="2">
    <source>
        <dbReference type="EMBL" id="MCE2597151.1"/>
    </source>
</evidence>
<dbReference type="InterPro" id="IPR000073">
    <property type="entry name" value="AB_hydrolase_1"/>
</dbReference>